<dbReference type="InterPro" id="IPR045497">
    <property type="entry name" value="DUF6438"/>
</dbReference>
<feature type="domain" description="DUF6438" evidence="1">
    <location>
        <begin position="36"/>
        <end position="128"/>
    </location>
</feature>
<proteinExistence type="predicted"/>
<dbReference type="RefSeq" id="WP_223178275.1">
    <property type="nucleotide sequence ID" value="NZ_JACIEU010000012.1"/>
</dbReference>
<name>A0A7W6PXU0_9SPHN</name>
<comment type="caution">
    <text evidence="2">The sequence shown here is derived from an EMBL/GenBank/DDBJ whole genome shotgun (WGS) entry which is preliminary data.</text>
</comment>
<protein>
    <recommendedName>
        <fullName evidence="1">DUF6438 domain-containing protein</fullName>
    </recommendedName>
</protein>
<dbReference type="EMBL" id="JACIEU010000012">
    <property type="protein sequence ID" value="MBB4149325.1"/>
    <property type="molecule type" value="Genomic_DNA"/>
</dbReference>
<evidence type="ECO:0000259" key="1">
    <source>
        <dbReference type="Pfam" id="PF20033"/>
    </source>
</evidence>
<keyword evidence="3" id="KW-1185">Reference proteome</keyword>
<organism evidence="2 3">
    <name type="scientific">Sphingobium scionense</name>
    <dbReference type="NCBI Taxonomy" id="1404341"/>
    <lineage>
        <taxon>Bacteria</taxon>
        <taxon>Pseudomonadati</taxon>
        <taxon>Pseudomonadota</taxon>
        <taxon>Alphaproteobacteria</taxon>
        <taxon>Sphingomonadales</taxon>
        <taxon>Sphingomonadaceae</taxon>
        <taxon>Sphingobium</taxon>
    </lineage>
</organism>
<dbReference type="Proteomes" id="UP000590524">
    <property type="component" value="Unassembled WGS sequence"/>
</dbReference>
<accession>A0A7W6PXU0</accession>
<gene>
    <name evidence="2" type="ORF">GGQ90_003116</name>
</gene>
<evidence type="ECO:0000313" key="2">
    <source>
        <dbReference type="EMBL" id="MBB4149325.1"/>
    </source>
</evidence>
<reference evidence="2 3" key="1">
    <citation type="submission" date="2020-08" db="EMBL/GenBank/DDBJ databases">
        <title>Genomic Encyclopedia of Type Strains, Phase IV (KMG-IV): sequencing the most valuable type-strain genomes for metagenomic binning, comparative biology and taxonomic classification.</title>
        <authorList>
            <person name="Goeker M."/>
        </authorList>
    </citation>
    <scope>NUCLEOTIDE SEQUENCE [LARGE SCALE GENOMIC DNA]</scope>
    <source>
        <strain evidence="2 3">DSM 19371</strain>
    </source>
</reference>
<dbReference type="PROSITE" id="PS51257">
    <property type="entry name" value="PROKAR_LIPOPROTEIN"/>
    <property type="match status" value="1"/>
</dbReference>
<sequence length="178" mass="19113">MKRAMMMGPVALLALAGCVTDREKVELEPPTAAGDTIRFTAGRCFGACPAYRLTVTPDGSGLLEPERFTSVPGPTRFTVSAAQYRQLRTGLAPWKPATGTAKRIAQGENCTRFATDMPSYTIEWTRGDAKGGGKGAKPTRLDFQSGCMDSRYARLRTTIGAIPKTLGIEPMLKPKPAS</sequence>
<dbReference type="AlphaFoldDB" id="A0A7W6PXU0"/>
<dbReference type="Pfam" id="PF20033">
    <property type="entry name" value="DUF6438"/>
    <property type="match status" value="1"/>
</dbReference>
<evidence type="ECO:0000313" key="3">
    <source>
        <dbReference type="Proteomes" id="UP000590524"/>
    </source>
</evidence>